<comment type="function">
    <text evidence="8">Catalyzes the stereoinversion of LL-2,6-diaminopimelate (L,L-DAP) to meso-diaminopimelate (meso-DAP), a precursor of L-lysine and an essential component of the bacterial peptidoglycan.</text>
</comment>
<evidence type="ECO:0000256" key="3">
    <source>
        <dbReference type="ARBA" id="ARBA00013080"/>
    </source>
</evidence>
<dbReference type="HAMAP" id="MF_00197">
    <property type="entry name" value="DAP_epimerase"/>
    <property type="match status" value="1"/>
</dbReference>
<dbReference type="EC" id="5.1.1.7" evidence="3 8"/>
<feature type="binding site" evidence="8">
    <location>
        <begin position="220"/>
        <end position="221"/>
    </location>
    <ligand>
        <name>substrate</name>
    </ligand>
</feature>
<feature type="binding site" evidence="8">
    <location>
        <begin position="83"/>
        <end position="84"/>
    </location>
    <ligand>
        <name>substrate</name>
    </ligand>
</feature>
<feature type="binding site" evidence="8">
    <location>
        <position position="159"/>
    </location>
    <ligand>
        <name>substrate</name>
    </ligand>
</feature>
<keyword evidence="8" id="KW-0963">Cytoplasm</keyword>
<evidence type="ECO:0000256" key="5">
    <source>
        <dbReference type="ARBA" id="ARBA00023154"/>
    </source>
</evidence>
<feature type="binding site" evidence="8">
    <location>
        <position position="13"/>
    </location>
    <ligand>
        <name>substrate</name>
    </ligand>
</feature>
<reference evidence="10 11" key="1">
    <citation type="journal article" date="2016" name="Nat. Commun.">
        <title>Thousands of microbial genomes shed light on interconnected biogeochemical processes in an aquifer system.</title>
        <authorList>
            <person name="Anantharaman K."/>
            <person name="Brown C.T."/>
            <person name="Hug L.A."/>
            <person name="Sharon I."/>
            <person name="Castelle C.J."/>
            <person name="Probst A.J."/>
            <person name="Thomas B.C."/>
            <person name="Singh A."/>
            <person name="Wilkins M.J."/>
            <person name="Karaoz U."/>
            <person name="Brodie E.L."/>
            <person name="Williams K.H."/>
            <person name="Hubbard S.S."/>
            <person name="Banfield J.F."/>
        </authorList>
    </citation>
    <scope>NUCLEOTIDE SEQUENCE [LARGE SCALE GENOMIC DNA]</scope>
</reference>
<feature type="site" description="Could be important to modulate the pK values of the two catalytic cysteine residues" evidence="8">
    <location>
        <position position="210"/>
    </location>
</feature>
<evidence type="ECO:0000313" key="10">
    <source>
        <dbReference type="EMBL" id="OGI95496.1"/>
    </source>
</evidence>
<evidence type="ECO:0000256" key="1">
    <source>
        <dbReference type="ARBA" id="ARBA00005196"/>
    </source>
</evidence>
<feature type="active site" evidence="9">
    <location>
        <position position="82"/>
    </location>
</feature>
<evidence type="ECO:0000256" key="7">
    <source>
        <dbReference type="ARBA" id="ARBA00051712"/>
    </source>
</evidence>
<evidence type="ECO:0000256" key="2">
    <source>
        <dbReference type="ARBA" id="ARBA00010219"/>
    </source>
</evidence>
<dbReference type="PROSITE" id="PS01326">
    <property type="entry name" value="DAP_EPIMERASE"/>
    <property type="match status" value="1"/>
</dbReference>
<proteinExistence type="inferred from homology"/>
<evidence type="ECO:0000313" key="11">
    <source>
        <dbReference type="Proteomes" id="UP000178104"/>
    </source>
</evidence>
<dbReference type="UniPathway" id="UPA00034">
    <property type="reaction ID" value="UER00025"/>
</dbReference>
<comment type="similarity">
    <text evidence="2 8">Belongs to the diaminopimelate epimerase family.</text>
</comment>
<dbReference type="PANTHER" id="PTHR31689:SF0">
    <property type="entry name" value="DIAMINOPIMELATE EPIMERASE"/>
    <property type="match status" value="1"/>
</dbReference>
<comment type="pathway">
    <text evidence="1 8">Amino-acid biosynthesis; L-lysine biosynthesis via DAP pathway; DL-2,6-diaminopimelate from LL-2,6-diaminopimelate: step 1/1.</text>
</comment>
<dbReference type="InterPro" id="IPR001653">
    <property type="entry name" value="DAP_epimerase_DapF"/>
</dbReference>
<comment type="caution">
    <text evidence="10">The sequence shown here is derived from an EMBL/GenBank/DDBJ whole genome shotgun (WGS) entry which is preliminary data.</text>
</comment>
<dbReference type="STRING" id="1801780.A2917_02990"/>
<comment type="caution">
    <text evidence="8">Lacks conserved residue(s) required for the propagation of feature annotation.</text>
</comment>
<gene>
    <name evidence="8" type="primary">dapF</name>
    <name evidence="10" type="ORF">A2917_02990</name>
</gene>
<evidence type="ECO:0000256" key="6">
    <source>
        <dbReference type="ARBA" id="ARBA00023235"/>
    </source>
</evidence>
<feature type="binding site" evidence="8">
    <location>
        <position position="73"/>
    </location>
    <ligand>
        <name>substrate</name>
    </ligand>
</feature>
<evidence type="ECO:0000256" key="8">
    <source>
        <dbReference type="HAMAP-Rule" id="MF_00197"/>
    </source>
</evidence>
<name>A0A1F6XMZ1_9BACT</name>
<dbReference type="Proteomes" id="UP000178104">
    <property type="component" value="Unassembled WGS sequence"/>
</dbReference>
<dbReference type="EMBL" id="MFVE01000005">
    <property type="protein sequence ID" value="OGI95496.1"/>
    <property type="molecule type" value="Genomic_DNA"/>
</dbReference>
<dbReference type="GO" id="GO:0009089">
    <property type="term" value="P:lysine biosynthetic process via diaminopimelate"/>
    <property type="evidence" value="ECO:0007669"/>
    <property type="project" value="UniProtKB-UniRule"/>
</dbReference>
<keyword evidence="4 8" id="KW-0028">Amino-acid biosynthesis</keyword>
<evidence type="ECO:0000256" key="4">
    <source>
        <dbReference type="ARBA" id="ARBA00022605"/>
    </source>
</evidence>
<feature type="binding site" evidence="8">
    <location>
        <position position="192"/>
    </location>
    <ligand>
        <name>substrate</name>
    </ligand>
</feature>
<keyword evidence="5 8" id="KW-0457">Lysine biosynthesis</keyword>
<dbReference type="AlphaFoldDB" id="A0A1F6XMZ1"/>
<organism evidence="10 11">
    <name type="scientific">Candidatus Nomurabacteria bacterium RIFCSPLOWO2_01_FULL_42_17</name>
    <dbReference type="NCBI Taxonomy" id="1801780"/>
    <lineage>
        <taxon>Bacteria</taxon>
        <taxon>Candidatus Nomuraibacteriota</taxon>
    </lineage>
</organism>
<dbReference type="InterPro" id="IPR018510">
    <property type="entry name" value="DAP_epimerase_AS"/>
</dbReference>
<protein>
    <recommendedName>
        <fullName evidence="3 8">Diaminopimelate epimerase</fullName>
        <shortName evidence="8">DAP epimerase</shortName>
        <ecNumber evidence="3 8">5.1.1.7</ecNumber>
    </recommendedName>
    <alternativeName>
        <fullName evidence="8">PLP-independent amino acid racemase</fullName>
    </alternativeName>
</protein>
<accession>A0A1F6XMZ1</accession>
<dbReference type="NCBIfam" id="TIGR00652">
    <property type="entry name" value="DapF"/>
    <property type="match status" value="1"/>
</dbReference>
<dbReference type="SUPFAM" id="SSF54506">
    <property type="entry name" value="Diaminopimelate epimerase-like"/>
    <property type="match status" value="2"/>
</dbReference>
<sequence length="279" mass="30896">MMTKFYKYHGAGNDFILIDNRAKNFPVQATKNIKLLCDRHFGIGADGLILVESSDKVDRAGSPQADCFMNYYNADGTIAEMCGNGVRCVAKFFLEHIKLKENKIKEVSIDTRAGIKRIVINEDGSFSVNMGVPVFVHNDFPKDSLTLENIAFKFVSMGNPHAVGMVKDISLIDISQIGPIIENDSHFPNKINVELVEKIKDNHFKVKVWERGSGATLACGTGACAVYACLKQNPVQDLTQEITLEFPGGNLYLSENKEGEIILRGPAEFVFKGEINKTK</sequence>
<keyword evidence="6 8" id="KW-0413">Isomerase</keyword>
<comment type="subunit">
    <text evidence="8">Homodimer.</text>
</comment>
<comment type="catalytic activity">
    <reaction evidence="7 8">
        <text>(2S,6S)-2,6-diaminopimelate = meso-2,6-diaminopimelate</text>
        <dbReference type="Rhea" id="RHEA:15393"/>
        <dbReference type="ChEBI" id="CHEBI:57609"/>
        <dbReference type="ChEBI" id="CHEBI:57791"/>
        <dbReference type="EC" id="5.1.1.7"/>
    </reaction>
</comment>
<dbReference type="PANTHER" id="PTHR31689">
    <property type="entry name" value="DIAMINOPIMELATE EPIMERASE, CHLOROPLASTIC"/>
    <property type="match status" value="1"/>
</dbReference>
<evidence type="ECO:0000256" key="9">
    <source>
        <dbReference type="PROSITE-ProRule" id="PRU10125"/>
    </source>
</evidence>
<dbReference type="Pfam" id="PF01678">
    <property type="entry name" value="DAP_epimerase"/>
    <property type="match status" value="2"/>
</dbReference>
<feature type="active site" description="Proton donor" evidence="8">
    <location>
        <position position="82"/>
    </location>
</feature>
<dbReference type="Gene3D" id="3.10.310.10">
    <property type="entry name" value="Diaminopimelate Epimerase, Chain A, domain 1"/>
    <property type="match status" value="2"/>
</dbReference>
<comment type="subcellular location">
    <subcellularLocation>
        <location evidence="8">Cytoplasm</location>
    </subcellularLocation>
</comment>
<feature type="active site" description="Proton acceptor" evidence="8">
    <location>
        <position position="219"/>
    </location>
</feature>
<feature type="binding site" evidence="8">
    <location>
        <begin position="210"/>
        <end position="211"/>
    </location>
    <ligand>
        <name>substrate</name>
    </ligand>
</feature>
<dbReference type="GO" id="GO:0005829">
    <property type="term" value="C:cytosol"/>
    <property type="evidence" value="ECO:0007669"/>
    <property type="project" value="TreeGrafter"/>
</dbReference>
<feature type="site" description="Could be important to modulate the pK values of the two catalytic cysteine residues" evidence="8">
    <location>
        <position position="161"/>
    </location>
</feature>
<dbReference type="GO" id="GO:0008837">
    <property type="term" value="F:diaminopimelate epimerase activity"/>
    <property type="evidence" value="ECO:0007669"/>
    <property type="project" value="UniProtKB-UniRule"/>
</dbReference>